<reference evidence="2 3" key="1">
    <citation type="journal article" date="2018" name="IMA Fungus">
        <title>IMA Genome-F 9: Draft genome sequence of Annulohypoxylon stygium, Aspergillus mulundensis, Berkeleyomyces basicola (syn. Thielaviopsis basicola), Ceratocystis smalleyi, two Cercospora beticola strains, Coleophoma cylindrospora, Fusarium fracticaudum, Phialophora cf. hyalina, and Morchella septimelata.</title>
        <authorList>
            <person name="Wingfield B.D."/>
            <person name="Bills G.F."/>
            <person name="Dong Y."/>
            <person name="Huang W."/>
            <person name="Nel W.J."/>
            <person name="Swalarsk-Parry B.S."/>
            <person name="Vaghefi N."/>
            <person name="Wilken P.M."/>
            <person name="An Z."/>
            <person name="de Beer Z.W."/>
            <person name="De Vos L."/>
            <person name="Chen L."/>
            <person name="Duong T.A."/>
            <person name="Gao Y."/>
            <person name="Hammerbacher A."/>
            <person name="Kikkert J.R."/>
            <person name="Li Y."/>
            <person name="Li H."/>
            <person name="Li K."/>
            <person name="Li Q."/>
            <person name="Liu X."/>
            <person name="Ma X."/>
            <person name="Naidoo K."/>
            <person name="Pethybridge S.J."/>
            <person name="Sun J."/>
            <person name="Steenkamp E.T."/>
            <person name="van der Nest M.A."/>
            <person name="van Wyk S."/>
            <person name="Wingfield M.J."/>
            <person name="Xiong C."/>
            <person name="Yue Q."/>
            <person name="Zhang X."/>
        </authorList>
    </citation>
    <scope>NUCLEOTIDE SEQUENCE [LARGE SCALE GENOMIC DNA]</scope>
    <source>
        <strain evidence="2 3">BP6252</strain>
    </source>
</reference>
<dbReference type="Gene3D" id="3.50.50.60">
    <property type="entry name" value="FAD/NAD(P)-binding domain"/>
    <property type="match status" value="1"/>
</dbReference>
<dbReference type="Gene3D" id="3.30.9.10">
    <property type="entry name" value="D-Amino Acid Oxidase, subunit A, domain 2"/>
    <property type="match status" value="1"/>
</dbReference>
<dbReference type="AlphaFoldDB" id="A0A3D8QXU0"/>
<dbReference type="GO" id="GO:0005737">
    <property type="term" value="C:cytoplasm"/>
    <property type="evidence" value="ECO:0007669"/>
    <property type="project" value="TreeGrafter"/>
</dbReference>
<keyword evidence="3" id="KW-1185">Reference proteome</keyword>
<evidence type="ECO:0000259" key="1">
    <source>
        <dbReference type="Pfam" id="PF01266"/>
    </source>
</evidence>
<proteinExistence type="predicted"/>
<dbReference type="PANTHER" id="PTHR13847:SF284">
    <property type="entry name" value="FAD DEPENDENT OXIDOREDUCTASE DOMAIN-CONTAINING PROTEIN"/>
    <property type="match status" value="1"/>
</dbReference>
<evidence type="ECO:0000313" key="3">
    <source>
        <dbReference type="Proteomes" id="UP000256645"/>
    </source>
</evidence>
<dbReference type="SUPFAM" id="SSF51905">
    <property type="entry name" value="FAD/NAD(P)-binding domain"/>
    <property type="match status" value="1"/>
</dbReference>
<accession>A0A3D8QXU0</accession>
<dbReference type="PANTHER" id="PTHR13847">
    <property type="entry name" value="SARCOSINE DEHYDROGENASE-RELATED"/>
    <property type="match status" value="1"/>
</dbReference>
<dbReference type="InterPro" id="IPR006076">
    <property type="entry name" value="FAD-dep_OxRdtase"/>
</dbReference>
<gene>
    <name evidence="2" type="ORF">BP6252_09989</name>
</gene>
<comment type="caution">
    <text evidence="2">The sequence shown here is derived from an EMBL/GenBank/DDBJ whole genome shotgun (WGS) entry which is preliminary data.</text>
</comment>
<dbReference type="OrthoDB" id="429143at2759"/>
<name>A0A3D8QXU0_9HELO</name>
<organism evidence="2 3">
    <name type="scientific">Coleophoma cylindrospora</name>
    <dbReference type="NCBI Taxonomy" id="1849047"/>
    <lineage>
        <taxon>Eukaryota</taxon>
        <taxon>Fungi</taxon>
        <taxon>Dikarya</taxon>
        <taxon>Ascomycota</taxon>
        <taxon>Pezizomycotina</taxon>
        <taxon>Leotiomycetes</taxon>
        <taxon>Helotiales</taxon>
        <taxon>Dermateaceae</taxon>
        <taxon>Coleophoma</taxon>
    </lineage>
</organism>
<dbReference type="Pfam" id="PF01266">
    <property type="entry name" value="DAO"/>
    <property type="match status" value="1"/>
</dbReference>
<sequence>MEKRTAIPVSLPRDNPTISYWQDPPDVEVADFTSAEQVPETAGTVVIGSGISGACIAWGLLEKGEKDVVMLEARQACSGATGRNGGHTKAASYKSFLDNAAALGTTEAIKIARLEYQNIKDVHAFSRTHGIDCDLYSGDTVDIVYDQQQWDSAHVAVETMRRTMPEDLDGAARYEFWDAEETARKFHTKGEKPVGSVSYFAGSLSAYKFVVGVLKMCLKSGMRLWTNTPALAVTKGSDGLWKIETSKGSIKARNVVLATNGYTAFLEQQFQGVIVPLRGQITAHRPGKNQPSSGLGVTYSFVYADGYEYMIPRPVGSKFAGDIIIGGGLMKAPSGGLSEFGNTDDTSKNPIITEYLTETTARYFGPEAWGEDHPDGRIRKEWTGIMGYSSDGFPFVGSIPGEGKEGLWISASFQGHGMVLCFRSALALVGMMTGGEKEVEKWFPAAFRMSEERLRIPFEGRLHTGPPDVELSTKI</sequence>
<feature type="domain" description="FAD dependent oxidoreductase" evidence="1">
    <location>
        <begin position="45"/>
        <end position="427"/>
    </location>
</feature>
<dbReference type="STRING" id="1849047.A0A3D8QXU0"/>
<dbReference type="EMBL" id="PDLM01000011">
    <property type="protein sequence ID" value="RDW66354.1"/>
    <property type="molecule type" value="Genomic_DNA"/>
</dbReference>
<dbReference type="Proteomes" id="UP000256645">
    <property type="component" value="Unassembled WGS sequence"/>
</dbReference>
<evidence type="ECO:0000313" key="2">
    <source>
        <dbReference type="EMBL" id="RDW66354.1"/>
    </source>
</evidence>
<dbReference type="InterPro" id="IPR036188">
    <property type="entry name" value="FAD/NAD-bd_sf"/>
</dbReference>
<protein>
    <recommendedName>
        <fullName evidence="1">FAD dependent oxidoreductase domain-containing protein</fullName>
    </recommendedName>
</protein>